<evidence type="ECO:0000313" key="5">
    <source>
        <dbReference type="Proteomes" id="UP000504636"/>
    </source>
</evidence>
<evidence type="ECO:0000313" key="4">
    <source>
        <dbReference type="EMBL" id="KAF2807346.1"/>
    </source>
</evidence>
<reference evidence="6" key="2">
    <citation type="submission" date="2020-04" db="EMBL/GenBank/DDBJ databases">
        <authorList>
            <consortium name="NCBI Genome Project"/>
        </authorList>
    </citation>
    <scope>NUCLEOTIDE SEQUENCE</scope>
    <source>
        <strain evidence="6">CBS 304.34</strain>
    </source>
</reference>
<dbReference type="Gene3D" id="1.10.287.110">
    <property type="entry name" value="DnaJ domain"/>
    <property type="match status" value="1"/>
</dbReference>
<dbReference type="InterPro" id="IPR001623">
    <property type="entry name" value="DnaJ_domain"/>
</dbReference>
<dbReference type="PANTHER" id="PTHR43096">
    <property type="entry name" value="DNAJ HOMOLOG 1, MITOCHONDRIAL-RELATED"/>
    <property type="match status" value="1"/>
</dbReference>
<dbReference type="SUPFAM" id="SSF46565">
    <property type="entry name" value="Chaperone J-domain"/>
    <property type="match status" value="1"/>
</dbReference>
<feature type="region of interest" description="Disordered" evidence="2">
    <location>
        <begin position="72"/>
        <end position="123"/>
    </location>
</feature>
<dbReference type="EMBL" id="MU003705">
    <property type="protein sequence ID" value="KAF2807346.1"/>
    <property type="molecule type" value="Genomic_DNA"/>
</dbReference>
<proteinExistence type="predicted"/>
<dbReference type="SMART" id="SM00271">
    <property type="entry name" value="DnaJ"/>
    <property type="match status" value="1"/>
</dbReference>
<keyword evidence="5" id="KW-1185">Reference proteome</keyword>
<dbReference type="RefSeq" id="XP_033574310.1">
    <property type="nucleotide sequence ID" value="XM_033722193.1"/>
</dbReference>
<dbReference type="GO" id="GO:0005737">
    <property type="term" value="C:cytoplasm"/>
    <property type="evidence" value="ECO:0007669"/>
    <property type="project" value="TreeGrafter"/>
</dbReference>
<feature type="compositionally biased region" description="Polar residues" evidence="2">
    <location>
        <begin position="93"/>
        <end position="108"/>
    </location>
</feature>
<gene>
    <name evidence="4 6" type="ORF">BDZ99DRAFT_478836</name>
</gene>
<protein>
    <recommendedName>
        <fullName evidence="3">J domain-containing protein</fullName>
    </recommendedName>
</protein>
<dbReference type="OrthoDB" id="10250354at2759"/>
<dbReference type="InterPro" id="IPR036869">
    <property type="entry name" value="J_dom_sf"/>
</dbReference>
<dbReference type="PROSITE" id="PS50076">
    <property type="entry name" value="DNAJ_2"/>
    <property type="match status" value="1"/>
</dbReference>
<organism evidence="4">
    <name type="scientific">Mytilinidion resinicola</name>
    <dbReference type="NCBI Taxonomy" id="574789"/>
    <lineage>
        <taxon>Eukaryota</taxon>
        <taxon>Fungi</taxon>
        <taxon>Dikarya</taxon>
        <taxon>Ascomycota</taxon>
        <taxon>Pezizomycotina</taxon>
        <taxon>Dothideomycetes</taxon>
        <taxon>Pleosporomycetidae</taxon>
        <taxon>Mytilinidiales</taxon>
        <taxon>Mytilinidiaceae</taxon>
        <taxon>Mytilinidion</taxon>
    </lineage>
</organism>
<dbReference type="GO" id="GO:0051082">
    <property type="term" value="F:unfolded protein binding"/>
    <property type="evidence" value="ECO:0007669"/>
    <property type="project" value="TreeGrafter"/>
</dbReference>
<feature type="domain" description="J" evidence="3">
    <location>
        <begin position="3"/>
        <end position="70"/>
    </location>
</feature>
<dbReference type="PANTHER" id="PTHR43096:SF52">
    <property type="entry name" value="DNAJ HOMOLOG 1, MITOCHONDRIAL-RELATED"/>
    <property type="match status" value="1"/>
</dbReference>
<dbReference type="GeneID" id="54463086"/>
<keyword evidence="1" id="KW-0143">Chaperone</keyword>
<evidence type="ECO:0000256" key="2">
    <source>
        <dbReference type="SAM" id="MobiDB-lite"/>
    </source>
</evidence>
<dbReference type="GO" id="GO:0042026">
    <property type="term" value="P:protein refolding"/>
    <property type="evidence" value="ECO:0007669"/>
    <property type="project" value="TreeGrafter"/>
</dbReference>
<evidence type="ECO:0000313" key="6">
    <source>
        <dbReference type="RefSeq" id="XP_033574310.1"/>
    </source>
</evidence>
<dbReference type="Proteomes" id="UP000504636">
    <property type="component" value="Unplaced"/>
</dbReference>
<dbReference type="CDD" id="cd06257">
    <property type="entry name" value="DnaJ"/>
    <property type="match status" value="1"/>
</dbReference>
<evidence type="ECO:0000259" key="3">
    <source>
        <dbReference type="PROSITE" id="PS50076"/>
    </source>
</evidence>
<accession>A0A6A6YET9</accession>
<reference evidence="4 6" key="1">
    <citation type="journal article" date="2020" name="Stud. Mycol.">
        <title>101 Dothideomycetes genomes: a test case for predicting lifestyles and emergence of pathogens.</title>
        <authorList>
            <person name="Haridas S."/>
            <person name="Albert R."/>
            <person name="Binder M."/>
            <person name="Bloem J."/>
            <person name="Labutti K."/>
            <person name="Salamov A."/>
            <person name="Andreopoulos B."/>
            <person name="Baker S."/>
            <person name="Barry K."/>
            <person name="Bills G."/>
            <person name="Bluhm B."/>
            <person name="Cannon C."/>
            <person name="Castanera R."/>
            <person name="Culley D."/>
            <person name="Daum C."/>
            <person name="Ezra D."/>
            <person name="Gonzalez J."/>
            <person name="Henrissat B."/>
            <person name="Kuo A."/>
            <person name="Liang C."/>
            <person name="Lipzen A."/>
            <person name="Lutzoni F."/>
            <person name="Magnuson J."/>
            <person name="Mondo S."/>
            <person name="Nolan M."/>
            <person name="Ohm R."/>
            <person name="Pangilinan J."/>
            <person name="Park H.-J."/>
            <person name="Ramirez L."/>
            <person name="Alfaro M."/>
            <person name="Sun H."/>
            <person name="Tritt A."/>
            <person name="Yoshinaga Y."/>
            <person name="Zwiers L.-H."/>
            <person name="Turgeon B."/>
            <person name="Goodwin S."/>
            <person name="Spatafora J."/>
            <person name="Crous P."/>
            <person name="Grigoriev I."/>
        </authorList>
    </citation>
    <scope>NUCLEOTIDE SEQUENCE</scope>
    <source>
        <strain evidence="4 6">CBS 304.34</strain>
    </source>
</reference>
<sequence length="292" mass="32575">MSDPYTVLGVPQHADYDTMKKAHHGLCMEFYTNTRNPDLCAAAHEKFKRVQDAWKILSNDSTRAELDRRIRRAENMESDPKASDVRPALQNGPAYNTRSASNATSSYNAGPASHPSADQGGAPETWETAKKVYDKARSKLSIGVERLKEANDLVPTDHPGHPDIHSVKPTADRAKEISEAYHKASKLSTEACIEFRLAKSGFEEALKLSEDAKEAMLSVPILATQLGEYKEMIIALNNHHTEAKNYVETSNNESRKFHFFAMAWFTEAHILEKGDQEGSRGLDPVFDVFRLG</sequence>
<evidence type="ECO:0000256" key="1">
    <source>
        <dbReference type="ARBA" id="ARBA00023186"/>
    </source>
</evidence>
<dbReference type="AlphaFoldDB" id="A0A6A6YET9"/>
<feature type="compositionally biased region" description="Basic and acidic residues" evidence="2">
    <location>
        <begin position="72"/>
        <end position="84"/>
    </location>
</feature>
<dbReference type="PRINTS" id="PR00625">
    <property type="entry name" value="JDOMAIN"/>
</dbReference>
<dbReference type="Pfam" id="PF00226">
    <property type="entry name" value="DnaJ"/>
    <property type="match status" value="1"/>
</dbReference>
<reference evidence="6" key="3">
    <citation type="submission" date="2025-04" db="UniProtKB">
        <authorList>
            <consortium name="RefSeq"/>
        </authorList>
    </citation>
    <scope>IDENTIFICATION</scope>
    <source>
        <strain evidence="6">CBS 304.34</strain>
    </source>
</reference>
<name>A0A6A6YET9_9PEZI</name>